<evidence type="ECO:0000256" key="1">
    <source>
        <dbReference type="SAM" id="Phobius"/>
    </source>
</evidence>
<feature type="transmembrane region" description="Helical" evidence="1">
    <location>
        <begin position="38"/>
        <end position="62"/>
    </location>
</feature>
<reference evidence="4" key="2">
    <citation type="submission" date="2012-11" db="EMBL/GenBank/DDBJ databases">
        <authorList>
            <person name="Kuo A."/>
            <person name="Curtis B.A."/>
            <person name="Tanifuji G."/>
            <person name="Burki F."/>
            <person name="Gruber A."/>
            <person name="Irimia M."/>
            <person name="Maruyama S."/>
            <person name="Arias M.C."/>
            <person name="Ball S.G."/>
            <person name="Gile G.H."/>
            <person name="Hirakawa Y."/>
            <person name="Hopkins J.F."/>
            <person name="Rensing S.A."/>
            <person name="Schmutz J."/>
            <person name="Symeonidi A."/>
            <person name="Elias M."/>
            <person name="Eveleigh R.J."/>
            <person name="Herman E.K."/>
            <person name="Klute M.J."/>
            <person name="Nakayama T."/>
            <person name="Obornik M."/>
            <person name="Reyes-Prieto A."/>
            <person name="Armbrust E.V."/>
            <person name="Aves S.J."/>
            <person name="Beiko R.G."/>
            <person name="Coutinho P."/>
            <person name="Dacks J.B."/>
            <person name="Durnford D.G."/>
            <person name="Fast N.M."/>
            <person name="Green B.R."/>
            <person name="Grisdale C."/>
            <person name="Hempe F."/>
            <person name="Henrissat B."/>
            <person name="Hoppner M.P."/>
            <person name="Ishida K.-I."/>
            <person name="Kim E."/>
            <person name="Koreny L."/>
            <person name="Kroth P.G."/>
            <person name="Liu Y."/>
            <person name="Malik S.-B."/>
            <person name="Maier U.G."/>
            <person name="McRose D."/>
            <person name="Mock T."/>
            <person name="Neilson J.A."/>
            <person name="Onodera N.T."/>
            <person name="Poole A.M."/>
            <person name="Pritham E.J."/>
            <person name="Richards T.A."/>
            <person name="Rocap G."/>
            <person name="Roy S.W."/>
            <person name="Sarai C."/>
            <person name="Schaack S."/>
            <person name="Shirato S."/>
            <person name="Slamovits C.H."/>
            <person name="Spencer D.F."/>
            <person name="Suzuki S."/>
            <person name="Worden A.Z."/>
            <person name="Zauner S."/>
            <person name="Barry K."/>
            <person name="Bell C."/>
            <person name="Bharti A.K."/>
            <person name="Crow J.A."/>
            <person name="Grimwood J."/>
            <person name="Kramer R."/>
            <person name="Lindquist E."/>
            <person name="Lucas S."/>
            <person name="Salamov A."/>
            <person name="McFadden G.I."/>
            <person name="Lane C.E."/>
            <person name="Keeling P.J."/>
            <person name="Gray M.W."/>
            <person name="Grigoriev I.V."/>
            <person name="Archibald J.M."/>
        </authorList>
    </citation>
    <scope>NUCLEOTIDE SEQUENCE</scope>
    <source>
        <strain evidence="4">CCMP2712</strain>
    </source>
</reference>
<dbReference type="GeneID" id="17308987"/>
<keyword evidence="1" id="KW-0472">Membrane</keyword>
<dbReference type="EnsemblProtists" id="EKX52071">
    <property type="protein sequence ID" value="EKX52071"/>
    <property type="gene ID" value="GUITHDRAFT_101976"/>
</dbReference>
<protein>
    <submittedName>
        <fullName evidence="2 3">Uncharacterized protein</fullName>
    </submittedName>
</protein>
<keyword evidence="4" id="KW-1185">Reference proteome</keyword>
<reference evidence="2 4" key="1">
    <citation type="journal article" date="2012" name="Nature">
        <title>Algal genomes reveal evolutionary mosaicism and the fate of nucleomorphs.</title>
        <authorList>
            <consortium name="DOE Joint Genome Institute"/>
            <person name="Curtis B.A."/>
            <person name="Tanifuji G."/>
            <person name="Burki F."/>
            <person name="Gruber A."/>
            <person name="Irimia M."/>
            <person name="Maruyama S."/>
            <person name="Arias M.C."/>
            <person name="Ball S.G."/>
            <person name="Gile G.H."/>
            <person name="Hirakawa Y."/>
            <person name="Hopkins J.F."/>
            <person name="Kuo A."/>
            <person name="Rensing S.A."/>
            <person name="Schmutz J."/>
            <person name="Symeonidi A."/>
            <person name="Elias M."/>
            <person name="Eveleigh R.J."/>
            <person name="Herman E.K."/>
            <person name="Klute M.J."/>
            <person name="Nakayama T."/>
            <person name="Obornik M."/>
            <person name="Reyes-Prieto A."/>
            <person name="Armbrust E.V."/>
            <person name="Aves S.J."/>
            <person name="Beiko R.G."/>
            <person name="Coutinho P."/>
            <person name="Dacks J.B."/>
            <person name="Durnford D.G."/>
            <person name="Fast N.M."/>
            <person name="Green B.R."/>
            <person name="Grisdale C.J."/>
            <person name="Hempel F."/>
            <person name="Henrissat B."/>
            <person name="Hoppner M.P."/>
            <person name="Ishida K."/>
            <person name="Kim E."/>
            <person name="Koreny L."/>
            <person name="Kroth P.G."/>
            <person name="Liu Y."/>
            <person name="Malik S.B."/>
            <person name="Maier U.G."/>
            <person name="McRose D."/>
            <person name="Mock T."/>
            <person name="Neilson J.A."/>
            <person name="Onodera N.T."/>
            <person name="Poole A.M."/>
            <person name="Pritham E.J."/>
            <person name="Richards T.A."/>
            <person name="Rocap G."/>
            <person name="Roy S.W."/>
            <person name="Sarai C."/>
            <person name="Schaack S."/>
            <person name="Shirato S."/>
            <person name="Slamovits C.H."/>
            <person name="Spencer D.F."/>
            <person name="Suzuki S."/>
            <person name="Worden A.Z."/>
            <person name="Zauner S."/>
            <person name="Barry K."/>
            <person name="Bell C."/>
            <person name="Bharti A.K."/>
            <person name="Crow J.A."/>
            <person name="Grimwood J."/>
            <person name="Kramer R."/>
            <person name="Lindquist E."/>
            <person name="Lucas S."/>
            <person name="Salamov A."/>
            <person name="McFadden G.I."/>
            <person name="Lane C.E."/>
            <person name="Keeling P.J."/>
            <person name="Gray M.W."/>
            <person name="Grigoriev I.V."/>
            <person name="Archibald J.M."/>
        </authorList>
    </citation>
    <scope>NUCLEOTIDE SEQUENCE</scope>
    <source>
        <strain evidence="2 4">CCMP2712</strain>
    </source>
</reference>
<organism evidence="2">
    <name type="scientific">Guillardia theta (strain CCMP2712)</name>
    <name type="common">Cryptophyte</name>
    <dbReference type="NCBI Taxonomy" id="905079"/>
    <lineage>
        <taxon>Eukaryota</taxon>
        <taxon>Cryptophyceae</taxon>
        <taxon>Pyrenomonadales</taxon>
        <taxon>Geminigeraceae</taxon>
        <taxon>Guillardia</taxon>
    </lineage>
</organism>
<evidence type="ECO:0000313" key="3">
    <source>
        <dbReference type="EnsemblProtists" id="EKX52071"/>
    </source>
</evidence>
<dbReference type="PaxDb" id="55529-EKX52071"/>
<dbReference type="EMBL" id="JH992973">
    <property type="protein sequence ID" value="EKX52071.1"/>
    <property type="molecule type" value="Genomic_DNA"/>
</dbReference>
<keyword evidence="1" id="KW-0812">Transmembrane</keyword>
<gene>
    <name evidence="2" type="ORF">GUITHDRAFT_101976</name>
</gene>
<evidence type="ECO:0000313" key="4">
    <source>
        <dbReference type="Proteomes" id="UP000011087"/>
    </source>
</evidence>
<sequence>MVQSNSTTSPSSSSSSVVSVISAGVLERSDLGRTAGNISGWTIIFLSCIYFIAGVICSLRYYKHARRKRNEWLKVVSMEGLRAQSMLELQAAKANVGILVVTIVITLLYTLIGALVGFAVGITIGVLIGQIFLVVRLPLTEEYEMLTGALITIMLLFFSLAPSSINLYFL</sequence>
<feature type="transmembrane region" description="Helical" evidence="1">
    <location>
        <begin position="94"/>
        <end position="112"/>
    </location>
</feature>
<dbReference type="HOGENOM" id="CLU_1573627_0_0_1"/>
<feature type="transmembrane region" description="Helical" evidence="1">
    <location>
        <begin position="146"/>
        <end position="169"/>
    </location>
</feature>
<reference evidence="3" key="3">
    <citation type="submission" date="2015-06" db="UniProtKB">
        <authorList>
            <consortium name="EnsemblProtists"/>
        </authorList>
    </citation>
    <scope>IDENTIFICATION</scope>
</reference>
<dbReference type="Proteomes" id="UP000011087">
    <property type="component" value="Unassembled WGS sequence"/>
</dbReference>
<accession>L1JU23</accession>
<dbReference type="RefSeq" id="XP_005839051.1">
    <property type="nucleotide sequence ID" value="XM_005838994.1"/>
</dbReference>
<dbReference type="AlphaFoldDB" id="L1JU23"/>
<dbReference type="KEGG" id="gtt:GUITHDRAFT_101976"/>
<proteinExistence type="predicted"/>
<evidence type="ECO:0000313" key="2">
    <source>
        <dbReference type="EMBL" id="EKX52071.1"/>
    </source>
</evidence>
<keyword evidence="1" id="KW-1133">Transmembrane helix</keyword>
<name>L1JU23_GUITC</name>